<keyword evidence="1" id="KW-0175">Coiled coil</keyword>
<feature type="region of interest" description="Disordered" evidence="2">
    <location>
        <begin position="1662"/>
        <end position="1681"/>
    </location>
</feature>
<feature type="compositionally biased region" description="Basic and acidic residues" evidence="2">
    <location>
        <begin position="1127"/>
        <end position="1145"/>
    </location>
</feature>
<feature type="compositionally biased region" description="Polar residues" evidence="2">
    <location>
        <begin position="1507"/>
        <end position="1517"/>
    </location>
</feature>
<feature type="compositionally biased region" description="Polar residues" evidence="2">
    <location>
        <begin position="1725"/>
        <end position="1737"/>
    </location>
</feature>
<feature type="compositionally biased region" description="Basic and acidic residues" evidence="2">
    <location>
        <begin position="910"/>
        <end position="923"/>
    </location>
</feature>
<feature type="compositionally biased region" description="Low complexity" evidence="2">
    <location>
        <begin position="1248"/>
        <end position="1257"/>
    </location>
</feature>
<feature type="region of interest" description="Disordered" evidence="2">
    <location>
        <begin position="391"/>
        <end position="482"/>
    </location>
</feature>
<feature type="compositionally biased region" description="Basic and acidic residues" evidence="2">
    <location>
        <begin position="1756"/>
        <end position="1770"/>
    </location>
</feature>
<feature type="compositionally biased region" description="Basic and acidic residues" evidence="2">
    <location>
        <begin position="188"/>
        <end position="201"/>
    </location>
</feature>
<feature type="region of interest" description="Disordered" evidence="2">
    <location>
        <begin position="1191"/>
        <end position="1360"/>
    </location>
</feature>
<protein>
    <submittedName>
        <fullName evidence="3">Uncharacterized protein</fullName>
    </submittedName>
</protein>
<sequence length="1838" mass="202126">MAATASPAASSGSPWKRNFETARERATASANNFIQCSSRVLLSSRGGARSIRGSSSCRTEGISPLSAVNFPVQGELPMGDGFCRGRPLGTTGQQGPSFSSRAWSCSPLVPAKESSPSPNHSDFIPYEEAKTLARFNGRGREYIPPKLTEEKGMFSGGRSLKATSQMKRQLECVTFVTKLDKLNNATERTIEPSEHTPKKQISENADPPDVAMLHTKQLKEIENAKECLKDMNVQKPWQPWPPKEEIPTLVHHTPSRNPLAPFSELKDPLENREYADSWRDPLLPSLGSRFRYSDRSGLNEPTPADAMVSWFKHKKADVTNDSPPEGLPGLVSLLHNLSDESMNLPPLKSVQPPAKPLKWQGGKDKLNVGDNSAPAQSLVLTVVRQSGKNATLHTIQADDAPRATTTSAKRKNEKEASVQTSDPPAPLKPAEAQSKSPPARAPKGTKVSRTVSVIAATETSSSESEDSPRSAPHSPATQPVSGFFATQPVSGFFATPLVASPAEAAPEKLAGMRPRRQTAGRVNTKSLFEDELEEEEERRAIAERKARDRYNEYLDMVNGLPRRCVPQLNGDEDVGSSDRHPGEIEPFMNYPPWTYFLDTHTVPQGSADISTVVPTVELPRLRESDRDDIEFHGGELPGFSALEQLTGLFAPGFKEFLYPDFDPSEAPPMAIPMVHVINPDAIDVWQEVAESALCEEWELTQKEWGSMQEAQIQALRKTEQKIVARQETEIRQRLLAERKKDSDQEVRSTQRRITQKIQREYDEFVSTSTPLQLSMQQPLNKGLRAIGNCRGGRRAWTLFDRSIRSEATRRREASPSYKRQLNDDTLDFVPPPSVGRSGRQATRAGRSRVPGGCVRAARGTASLRSGDESPGAGDGDAERDSELTGRRGAPVEGDFSLASEEEMETAVEQSRQRDLDRMLREAAPKMSPDFPRRFATSSDQVEQRQPSPPAGGSLQGQQDADTVIHSRTLKQRMRVSEVATKIQNTSSLIAYGEVPPPVKELFQQRRGNRPPHASSGAVSETAFVGLLGNHIPQATSPSAVSDSKVRGSSAGVLICQASQSKNASAAPAKSFTEGSDSLDRNGEDREDPHRRNSKGREQLPTPTEGGSDFEEATRDEDLFHPLPTFGRRLDASDSEREHEEQTEIVTLKDARASAMPSGETGDKASCRGAQITQLHCDEQILEEQPKKEALAADHTLSGARHGSHKTPPTTFRPGGKSHFPFSQAEVRDSDSDGNEGEWDSVREGRYPFRFGRSGRSSKSQHSRRSKFEEEGDANKGGFGPAMGSLSFGPGPLQAVNDEEEHVRRAYAGGARSRETDSTLELATSSGAAVGVPDSLSIYSSTRSPRGHQTAKNGDFQSPRDHVFSEEDARPCSGQLHAFLVDSHGKLEHSPVQEGNARVGTNRRDGSTTALDEEREATSRPALAKDSDFIHQSQLLYKRHPHLRTLFTPPTTEKVNRPSKFPWDDEIIPTCRHQGRMPVLPSFEESYGGKPFGNSNLSPRSLEERGTEQSSTVSSRCSGASKDGTSLAEEEWWCSHRSSQPMVRSFLRRGCGEGGGRYQKRLERSQKRAPVRSEVAAPPKNQKRYEVWKSDETVPGLKLSLLHDKVGEGSYKQSSPRNAASVFGMQSSRPASEFPTASISGGSADSLIEFPVLWPSIRSLYKNSGQGSQQVPCRKSPSDRSPLVCVDEASKWDEAQERKKPHQFLKKGSGKCAGQSKQQKEEFSASAPSRPTTPRQASGTGGARYRGEQGEVQAVTREGRTRVCRRFESHRSSLTPDRQSLTRDRAPSVSSKRSSSGEEGKRAEKEKKVPYASLVDLSSHFQRPRVRWGRPLSETFCEE</sequence>
<dbReference type="EMBL" id="LN714483">
    <property type="protein sequence ID" value="CEL67453.1"/>
    <property type="molecule type" value="Genomic_DNA"/>
</dbReference>
<feature type="region of interest" description="Disordered" evidence="2">
    <location>
        <begin position="1482"/>
        <end position="1522"/>
    </location>
</feature>
<feature type="region of interest" description="Disordered" evidence="2">
    <location>
        <begin position="345"/>
        <end position="371"/>
    </location>
</feature>
<feature type="compositionally biased region" description="Basic and acidic residues" evidence="2">
    <location>
        <begin position="1794"/>
        <end position="1808"/>
    </location>
</feature>
<feature type="region of interest" description="Disordered" evidence="2">
    <location>
        <begin position="1690"/>
        <end position="1815"/>
    </location>
</feature>
<feature type="compositionally biased region" description="Basic and acidic residues" evidence="2">
    <location>
        <begin position="1077"/>
        <end position="1097"/>
    </location>
</feature>
<feature type="coiled-coil region" evidence="1">
    <location>
        <begin position="525"/>
        <end position="552"/>
    </location>
</feature>
<feature type="compositionally biased region" description="Basic and acidic residues" evidence="2">
    <location>
        <begin position="876"/>
        <end position="885"/>
    </location>
</feature>
<feature type="compositionally biased region" description="Basic residues" evidence="2">
    <location>
        <begin position="1698"/>
        <end position="1708"/>
    </location>
</feature>
<feature type="region of interest" description="Disordered" evidence="2">
    <location>
        <begin position="186"/>
        <end position="206"/>
    </location>
</feature>
<evidence type="ECO:0000256" key="2">
    <source>
        <dbReference type="SAM" id="MobiDB-lite"/>
    </source>
</evidence>
<feature type="region of interest" description="Disordered" evidence="2">
    <location>
        <begin position="1058"/>
        <end position="1145"/>
    </location>
</feature>
<gene>
    <name evidence="3" type="ORF">BN1204_032530</name>
</gene>
<feature type="region of interest" description="Disordered" evidence="2">
    <location>
        <begin position="806"/>
        <end position="959"/>
    </location>
</feature>
<evidence type="ECO:0000256" key="1">
    <source>
        <dbReference type="SAM" id="Coils"/>
    </source>
</evidence>
<proteinExistence type="predicted"/>
<evidence type="ECO:0000313" key="3">
    <source>
        <dbReference type="EMBL" id="CEL67453.1"/>
    </source>
</evidence>
<name>A0A0F7UC75_NEOCL</name>
<feature type="region of interest" description="Disordered" evidence="2">
    <location>
        <begin position="1387"/>
        <end position="1420"/>
    </location>
</feature>
<feature type="compositionally biased region" description="Low complexity" evidence="2">
    <location>
        <begin position="450"/>
        <end position="462"/>
    </location>
</feature>
<accession>A0A0F7UC75</accession>
<organism evidence="3">
    <name type="scientific">Neospora caninum (strain Liverpool)</name>
    <dbReference type="NCBI Taxonomy" id="572307"/>
    <lineage>
        <taxon>Eukaryota</taxon>
        <taxon>Sar</taxon>
        <taxon>Alveolata</taxon>
        <taxon>Apicomplexa</taxon>
        <taxon>Conoidasida</taxon>
        <taxon>Coccidia</taxon>
        <taxon>Eucoccidiorida</taxon>
        <taxon>Eimeriorina</taxon>
        <taxon>Sarcocystidae</taxon>
        <taxon>Neospora</taxon>
    </lineage>
</organism>
<feature type="region of interest" description="Disordered" evidence="2">
    <location>
        <begin position="1"/>
        <end position="24"/>
    </location>
</feature>
<feature type="compositionally biased region" description="Low complexity" evidence="2">
    <location>
        <begin position="1"/>
        <end position="14"/>
    </location>
</feature>
<feature type="compositionally biased region" description="Polar residues" evidence="2">
    <location>
        <begin position="935"/>
        <end position="945"/>
    </location>
</feature>
<reference evidence="3" key="1">
    <citation type="journal article" date="2015" name="PLoS ONE">
        <title>Comprehensive Evaluation of Toxoplasma gondii VEG and Neospora caninum LIV Genomes with Tachyzoite Stage Transcriptome and Proteome Defines Novel Transcript Features.</title>
        <authorList>
            <person name="Ramaprasad A."/>
            <person name="Mourier T."/>
            <person name="Naeem R."/>
            <person name="Malas T.B."/>
            <person name="Moussa E."/>
            <person name="Panigrahi A."/>
            <person name="Vermont S.J."/>
            <person name="Otto T.D."/>
            <person name="Wastling J."/>
            <person name="Pain A."/>
        </authorList>
    </citation>
    <scope>NUCLEOTIDE SEQUENCE</scope>
    <source>
        <strain evidence="3">Liverpool</strain>
    </source>
</reference>